<dbReference type="RefSeq" id="WP_150203657.1">
    <property type="nucleotide sequence ID" value="NZ_CP043939.1"/>
</dbReference>
<protein>
    <submittedName>
        <fullName evidence="4">NADH-dependent oxidoreductase</fullName>
    </submittedName>
</protein>
<dbReference type="SUPFAM" id="SSF51395">
    <property type="entry name" value="FMN-linked oxidoreductases"/>
    <property type="match status" value="1"/>
</dbReference>
<dbReference type="OrthoDB" id="9772736at2"/>
<dbReference type="Gene3D" id="3.20.20.70">
    <property type="entry name" value="Aldolase class I"/>
    <property type="match status" value="1"/>
</dbReference>
<dbReference type="InterPro" id="IPR001155">
    <property type="entry name" value="OxRdtase_FMN_N"/>
</dbReference>
<dbReference type="InterPro" id="IPR013785">
    <property type="entry name" value="Aldolase_TIM"/>
</dbReference>
<dbReference type="InterPro" id="IPR051799">
    <property type="entry name" value="NADH_flavin_oxidoreductase"/>
</dbReference>
<dbReference type="GO" id="GO:0010181">
    <property type="term" value="F:FMN binding"/>
    <property type="evidence" value="ECO:0007669"/>
    <property type="project" value="InterPro"/>
</dbReference>
<dbReference type="Pfam" id="PF00724">
    <property type="entry name" value="Oxidored_FMN"/>
    <property type="match status" value="1"/>
</dbReference>
<dbReference type="KEGG" id="lnn:F0161_02795"/>
<keyword evidence="2" id="KW-0560">Oxidoreductase</keyword>
<dbReference type="PANTHER" id="PTHR43656">
    <property type="entry name" value="BINDING OXIDOREDUCTASE, PUTATIVE (AFU_ORTHOLOGUE AFUA_2G08260)-RELATED"/>
    <property type="match status" value="1"/>
</dbReference>
<dbReference type="EMBL" id="CP043939">
    <property type="protein sequence ID" value="QER66907.1"/>
    <property type="molecule type" value="Genomic_DNA"/>
</dbReference>
<accession>A0A5P1X3X3</accession>
<proteinExistence type="predicted"/>
<feature type="domain" description="NADH:flavin oxidoreductase/NADH oxidase N-terminal" evidence="3">
    <location>
        <begin position="2"/>
        <end position="264"/>
    </location>
</feature>
<keyword evidence="5" id="KW-1185">Reference proteome</keyword>
<organism evidence="4 5">
    <name type="scientific">Paucilactobacillus nenjiangensis</name>
    <dbReference type="NCBI Taxonomy" id="1296540"/>
    <lineage>
        <taxon>Bacteria</taxon>
        <taxon>Bacillati</taxon>
        <taxon>Bacillota</taxon>
        <taxon>Bacilli</taxon>
        <taxon>Lactobacillales</taxon>
        <taxon>Lactobacillaceae</taxon>
        <taxon>Paucilactobacillus</taxon>
    </lineage>
</organism>
<reference evidence="4 5" key="1">
    <citation type="submission" date="2019-09" db="EMBL/GenBank/DDBJ databases">
        <title>Complete Genome Sequence of Lactobacillus nenjiangensis SH-Y15, isolated from sauerkraut.</title>
        <authorList>
            <person name="Yang H."/>
        </authorList>
    </citation>
    <scope>NUCLEOTIDE SEQUENCE [LARGE SCALE GENOMIC DNA]</scope>
    <source>
        <strain evidence="4 5">SH-Y15</strain>
    </source>
</reference>
<dbReference type="GO" id="GO:0016491">
    <property type="term" value="F:oxidoreductase activity"/>
    <property type="evidence" value="ECO:0007669"/>
    <property type="project" value="UniProtKB-KW"/>
</dbReference>
<evidence type="ECO:0000313" key="4">
    <source>
        <dbReference type="EMBL" id="QER66907.1"/>
    </source>
</evidence>
<name>A0A5P1X3X3_9LACO</name>
<evidence type="ECO:0000256" key="1">
    <source>
        <dbReference type="ARBA" id="ARBA00022630"/>
    </source>
</evidence>
<sequence length="305" mass="33825">MGVNSNSQIPSLSRLAEAMKKDNGKAILQLAHGGRESAYSQNNDYQAIAPSKMDFPWLDYDVKEMTNDDINKIIDDFATATQRAIDAGFDGVEIHNGNHDLLQQFFSAFSNQRIDKWGGSLSNRMELPLAVLKAIRAVIDDNKQADFILGWRISPEEIHGENIGYKVDEMLAQAKKAVEIGIDYLNVSLTGLQYNYAAMPQGYNESFAELFDKISGEAPVFIGSQIHTVADGMAALDNAEGVYIAREALIDPEFTAKVIDKKEDEIVTTMTFERLKEIGLSDGLLKTYATLTDWAKAILLKGLKY</sequence>
<dbReference type="PANTHER" id="PTHR43656:SF2">
    <property type="entry name" value="BINDING OXIDOREDUCTASE, PUTATIVE (AFU_ORTHOLOGUE AFUA_2G08260)-RELATED"/>
    <property type="match status" value="1"/>
</dbReference>
<evidence type="ECO:0000256" key="2">
    <source>
        <dbReference type="ARBA" id="ARBA00023002"/>
    </source>
</evidence>
<dbReference type="AlphaFoldDB" id="A0A5P1X3X3"/>
<dbReference type="Proteomes" id="UP000325295">
    <property type="component" value="Chromosome"/>
</dbReference>
<evidence type="ECO:0000259" key="3">
    <source>
        <dbReference type="Pfam" id="PF00724"/>
    </source>
</evidence>
<keyword evidence="1" id="KW-0285">Flavoprotein</keyword>
<evidence type="ECO:0000313" key="5">
    <source>
        <dbReference type="Proteomes" id="UP000325295"/>
    </source>
</evidence>
<gene>
    <name evidence="4" type="ORF">F0161_02795</name>
</gene>